<feature type="transmembrane region" description="Helical" evidence="1">
    <location>
        <begin position="12"/>
        <end position="30"/>
    </location>
</feature>
<keyword evidence="4" id="KW-1185">Reference proteome</keyword>
<evidence type="ECO:0000313" key="3">
    <source>
        <dbReference type="EMBL" id="GAA2739164.1"/>
    </source>
</evidence>
<dbReference type="Proteomes" id="UP001501326">
    <property type="component" value="Unassembled WGS sequence"/>
</dbReference>
<keyword evidence="1" id="KW-0472">Membrane</keyword>
<dbReference type="InterPro" id="IPR006976">
    <property type="entry name" value="VanZ-like"/>
</dbReference>
<evidence type="ECO:0000256" key="1">
    <source>
        <dbReference type="SAM" id="Phobius"/>
    </source>
</evidence>
<feature type="transmembrane region" description="Helical" evidence="1">
    <location>
        <begin position="96"/>
        <end position="113"/>
    </location>
</feature>
<dbReference type="RefSeq" id="WP_344195671.1">
    <property type="nucleotide sequence ID" value="NZ_BAAARN010000005.1"/>
</dbReference>
<feature type="transmembrane region" description="Helical" evidence="1">
    <location>
        <begin position="120"/>
        <end position="139"/>
    </location>
</feature>
<sequence>MTGLWVGGVQVPPLVLPVAITYAVLAGLALHRGRGRWPVVVPWVLLLGALAVTATATLTPPLTLDNPELYGEFVGRQCAVVVPDMSWTAITSGDQRLLNVALFVPIGLLAVLVSRTLRRVVVGLVIAVVAALPVVIEAIQWAFPSLLRACDTTDLGDNYVGLLTGLAVGGLGVGLRWAAGRNAGRVGP</sequence>
<name>A0ABN3UVQ4_9MICO</name>
<gene>
    <name evidence="3" type="ORF">GCM10009867_34150</name>
</gene>
<keyword evidence="1" id="KW-0812">Transmembrane</keyword>
<feature type="transmembrane region" description="Helical" evidence="1">
    <location>
        <begin position="37"/>
        <end position="58"/>
    </location>
</feature>
<proteinExistence type="predicted"/>
<feature type="transmembrane region" description="Helical" evidence="1">
    <location>
        <begin position="159"/>
        <end position="179"/>
    </location>
</feature>
<keyword evidence="1" id="KW-1133">Transmembrane helix</keyword>
<evidence type="ECO:0000313" key="4">
    <source>
        <dbReference type="Proteomes" id="UP001501326"/>
    </source>
</evidence>
<evidence type="ECO:0000259" key="2">
    <source>
        <dbReference type="Pfam" id="PF04892"/>
    </source>
</evidence>
<reference evidence="3 4" key="1">
    <citation type="journal article" date="2019" name="Int. J. Syst. Evol. Microbiol.">
        <title>The Global Catalogue of Microorganisms (GCM) 10K type strain sequencing project: providing services to taxonomists for standard genome sequencing and annotation.</title>
        <authorList>
            <consortium name="The Broad Institute Genomics Platform"/>
            <consortium name="The Broad Institute Genome Sequencing Center for Infectious Disease"/>
            <person name="Wu L."/>
            <person name="Ma J."/>
        </authorList>
    </citation>
    <scope>NUCLEOTIDE SEQUENCE [LARGE SCALE GENOMIC DNA]</scope>
    <source>
        <strain evidence="3 4">JCM 16378</strain>
    </source>
</reference>
<feature type="domain" description="VanZ-like" evidence="2">
    <location>
        <begin position="92"/>
        <end position="167"/>
    </location>
</feature>
<accession>A0ABN3UVQ4</accession>
<dbReference type="EMBL" id="BAAARN010000005">
    <property type="protein sequence ID" value="GAA2739164.1"/>
    <property type="molecule type" value="Genomic_DNA"/>
</dbReference>
<organism evidence="3 4">
    <name type="scientific">Pedococcus aerophilus</name>
    <dbReference type="NCBI Taxonomy" id="436356"/>
    <lineage>
        <taxon>Bacteria</taxon>
        <taxon>Bacillati</taxon>
        <taxon>Actinomycetota</taxon>
        <taxon>Actinomycetes</taxon>
        <taxon>Micrococcales</taxon>
        <taxon>Intrasporangiaceae</taxon>
        <taxon>Pedococcus</taxon>
    </lineage>
</organism>
<dbReference type="Pfam" id="PF04892">
    <property type="entry name" value="VanZ"/>
    <property type="match status" value="1"/>
</dbReference>
<comment type="caution">
    <text evidence="3">The sequence shown here is derived from an EMBL/GenBank/DDBJ whole genome shotgun (WGS) entry which is preliminary data.</text>
</comment>
<protein>
    <recommendedName>
        <fullName evidence="2">VanZ-like domain-containing protein</fullName>
    </recommendedName>
</protein>